<keyword evidence="1" id="KW-0175">Coiled coil</keyword>
<evidence type="ECO:0000259" key="4">
    <source>
        <dbReference type="Pfam" id="PF20072"/>
    </source>
</evidence>
<feature type="domain" description="DUF6468" evidence="4">
    <location>
        <begin position="31"/>
        <end position="102"/>
    </location>
</feature>
<accession>A0A3B0S3S6</accession>
<evidence type="ECO:0000256" key="1">
    <source>
        <dbReference type="SAM" id="Coils"/>
    </source>
</evidence>
<evidence type="ECO:0000256" key="2">
    <source>
        <dbReference type="SAM" id="MobiDB-lite"/>
    </source>
</evidence>
<protein>
    <recommendedName>
        <fullName evidence="4">DUF6468 domain-containing protein</fullName>
    </recommendedName>
</protein>
<organism evidence="5">
    <name type="scientific">hydrothermal vent metagenome</name>
    <dbReference type="NCBI Taxonomy" id="652676"/>
    <lineage>
        <taxon>unclassified sequences</taxon>
        <taxon>metagenomes</taxon>
        <taxon>ecological metagenomes</taxon>
    </lineage>
</organism>
<dbReference type="InterPro" id="IPR045531">
    <property type="entry name" value="DUF6468"/>
</dbReference>
<sequence length="137" mass="15300">MELVLDIVIILLIVVMIGYSVVLNIKLKVFRNAQNEMAALVERLDRSIARAQATVETLKNAAVKEEGRLEALISKSRMLADELEIITQSGSSLADRIERGLVPAQDIQPAEMGEADEDEDTTFEEDDEMLETLKNIR</sequence>
<keyword evidence="3" id="KW-0472">Membrane</keyword>
<feature type="region of interest" description="Disordered" evidence="2">
    <location>
        <begin position="107"/>
        <end position="126"/>
    </location>
</feature>
<evidence type="ECO:0000313" key="5">
    <source>
        <dbReference type="EMBL" id="VAW00651.1"/>
    </source>
</evidence>
<evidence type="ECO:0000256" key="3">
    <source>
        <dbReference type="SAM" id="Phobius"/>
    </source>
</evidence>
<feature type="transmembrane region" description="Helical" evidence="3">
    <location>
        <begin position="6"/>
        <end position="25"/>
    </location>
</feature>
<dbReference type="AlphaFoldDB" id="A0A3B0S3S6"/>
<reference evidence="5" key="1">
    <citation type="submission" date="2018-06" db="EMBL/GenBank/DDBJ databases">
        <authorList>
            <person name="Zhirakovskaya E."/>
        </authorList>
    </citation>
    <scope>NUCLEOTIDE SEQUENCE</scope>
</reference>
<dbReference type="EMBL" id="UOEJ01000136">
    <property type="protein sequence ID" value="VAW00651.1"/>
    <property type="molecule type" value="Genomic_DNA"/>
</dbReference>
<name>A0A3B0S3S6_9ZZZZ</name>
<feature type="compositionally biased region" description="Acidic residues" evidence="2">
    <location>
        <begin position="113"/>
        <end position="126"/>
    </location>
</feature>
<gene>
    <name evidence="5" type="ORF">MNBD_ALPHA01-1867</name>
</gene>
<proteinExistence type="predicted"/>
<keyword evidence="3" id="KW-0812">Transmembrane</keyword>
<dbReference type="Pfam" id="PF20072">
    <property type="entry name" value="DUF6468"/>
    <property type="match status" value="1"/>
</dbReference>
<feature type="coiled-coil region" evidence="1">
    <location>
        <begin position="30"/>
        <end position="75"/>
    </location>
</feature>
<keyword evidence="3" id="KW-1133">Transmembrane helix</keyword>